<evidence type="ECO:0000313" key="1">
    <source>
        <dbReference type="EMBL" id="OGD71159.1"/>
    </source>
</evidence>
<sequence>MKKLLILMGAVGVLAVIGIFVFSSQKPEAEGPTSSTPTPQAAEEVEVDTKASFAIFTSGTLRIFTDSRYHNLSPDVYIESPNSTVVHVKKAGITWDDFFKTLPMKLEDGCLTTGTGQVFCTNETSALKFYINGQLDAAALNRLINSGDKLLVSYGPPNDPAIPNQLQQVPEAK</sequence>
<accession>A0A1F5EUT2</accession>
<organism evidence="1 2">
    <name type="scientific">Candidatus Collierbacteria bacterium RIFCSPHIGHO2_02_FULL_49_10</name>
    <dbReference type="NCBI Taxonomy" id="1817723"/>
    <lineage>
        <taxon>Bacteria</taxon>
        <taxon>Candidatus Collieribacteriota</taxon>
    </lineage>
</organism>
<protein>
    <submittedName>
        <fullName evidence="1">Uncharacterized protein</fullName>
    </submittedName>
</protein>
<comment type="caution">
    <text evidence="1">The sequence shown here is derived from an EMBL/GenBank/DDBJ whole genome shotgun (WGS) entry which is preliminary data.</text>
</comment>
<gene>
    <name evidence="1" type="ORF">A3D09_01405</name>
</gene>
<proteinExistence type="predicted"/>
<dbReference type="EMBL" id="MFAH01000033">
    <property type="protein sequence ID" value="OGD71159.1"/>
    <property type="molecule type" value="Genomic_DNA"/>
</dbReference>
<name>A0A1F5EUT2_9BACT</name>
<dbReference type="AlphaFoldDB" id="A0A1F5EUT2"/>
<dbReference type="Proteomes" id="UP000177390">
    <property type="component" value="Unassembled WGS sequence"/>
</dbReference>
<reference evidence="1 2" key="1">
    <citation type="journal article" date="2016" name="Nat. Commun.">
        <title>Thousands of microbial genomes shed light on interconnected biogeochemical processes in an aquifer system.</title>
        <authorList>
            <person name="Anantharaman K."/>
            <person name="Brown C.T."/>
            <person name="Hug L.A."/>
            <person name="Sharon I."/>
            <person name="Castelle C.J."/>
            <person name="Probst A.J."/>
            <person name="Thomas B.C."/>
            <person name="Singh A."/>
            <person name="Wilkins M.J."/>
            <person name="Karaoz U."/>
            <person name="Brodie E.L."/>
            <person name="Williams K.H."/>
            <person name="Hubbard S.S."/>
            <person name="Banfield J.F."/>
        </authorList>
    </citation>
    <scope>NUCLEOTIDE SEQUENCE [LARGE SCALE GENOMIC DNA]</scope>
</reference>
<evidence type="ECO:0000313" key="2">
    <source>
        <dbReference type="Proteomes" id="UP000177390"/>
    </source>
</evidence>